<dbReference type="Proteomes" id="UP000019804">
    <property type="component" value="Unassembled WGS sequence"/>
</dbReference>
<feature type="region of interest" description="Disordered" evidence="1">
    <location>
        <begin position="419"/>
        <end position="467"/>
    </location>
</feature>
<dbReference type="HOGENOM" id="CLU_004103_0_0_1"/>
<dbReference type="OrthoDB" id="3647690at2759"/>
<feature type="compositionally biased region" description="Basic and acidic residues" evidence="1">
    <location>
        <begin position="572"/>
        <end position="582"/>
    </location>
</feature>
<dbReference type="STRING" id="1388766.A0A017SPG4"/>
<dbReference type="GO" id="GO:0070823">
    <property type="term" value="C:HDA1 complex"/>
    <property type="evidence" value="ECO:0007669"/>
    <property type="project" value="InterPro"/>
</dbReference>
<keyword evidence="3" id="KW-1185">Reference proteome</keyword>
<feature type="region of interest" description="Disordered" evidence="1">
    <location>
        <begin position="572"/>
        <end position="591"/>
    </location>
</feature>
<reference evidence="3" key="1">
    <citation type="journal article" date="2014" name="Nat. Commun.">
        <title>Genomic adaptations of the halophilic Dead Sea filamentous fungus Eurotium rubrum.</title>
        <authorList>
            <person name="Kis-Papo T."/>
            <person name="Weig A.R."/>
            <person name="Riley R."/>
            <person name="Persoh D."/>
            <person name="Salamov A."/>
            <person name="Sun H."/>
            <person name="Lipzen A."/>
            <person name="Wasser S.P."/>
            <person name="Rambold G."/>
            <person name="Grigoriev I.V."/>
            <person name="Nevo E."/>
        </authorList>
    </citation>
    <scope>NUCLEOTIDE SEQUENCE [LARGE SCALE GENOMIC DNA]</scope>
    <source>
        <strain evidence="3">CBS 135680</strain>
    </source>
</reference>
<feature type="region of interest" description="Disordered" evidence="1">
    <location>
        <begin position="1"/>
        <end position="83"/>
    </location>
</feature>
<proteinExistence type="predicted"/>
<accession>A0A017SPG4</accession>
<feature type="region of interest" description="Disordered" evidence="1">
    <location>
        <begin position="701"/>
        <end position="758"/>
    </location>
</feature>
<feature type="compositionally biased region" description="Polar residues" evidence="1">
    <location>
        <begin position="24"/>
        <end position="42"/>
    </location>
</feature>
<feature type="compositionally biased region" description="Polar residues" evidence="1">
    <location>
        <begin position="626"/>
        <end position="641"/>
    </location>
</feature>
<dbReference type="GeneID" id="63693778"/>
<evidence type="ECO:0000256" key="1">
    <source>
        <dbReference type="SAM" id="MobiDB-lite"/>
    </source>
</evidence>
<organism evidence="2 3">
    <name type="scientific">Aspergillus ruber (strain CBS 135680)</name>
    <dbReference type="NCBI Taxonomy" id="1388766"/>
    <lineage>
        <taxon>Eukaryota</taxon>
        <taxon>Fungi</taxon>
        <taxon>Dikarya</taxon>
        <taxon>Ascomycota</taxon>
        <taxon>Pezizomycotina</taxon>
        <taxon>Eurotiomycetes</taxon>
        <taxon>Eurotiomycetidae</taxon>
        <taxon>Eurotiales</taxon>
        <taxon>Aspergillaceae</taxon>
        <taxon>Aspergillus</taxon>
        <taxon>Aspergillus subgen. Aspergillus</taxon>
    </lineage>
</organism>
<protein>
    <submittedName>
        <fullName evidence="2">HDA1 complex subunit</fullName>
    </submittedName>
</protein>
<evidence type="ECO:0000313" key="3">
    <source>
        <dbReference type="Proteomes" id="UP000019804"/>
    </source>
</evidence>
<dbReference type="RefSeq" id="XP_040642197.1">
    <property type="nucleotide sequence ID" value="XM_040778654.1"/>
</dbReference>
<feature type="compositionally biased region" description="Low complexity" evidence="1">
    <location>
        <begin position="708"/>
        <end position="718"/>
    </location>
</feature>
<sequence>MDKYSHIEGATPREKMKNAYAQLQAKSSLFSQNPEPSATPSSAGDIDSSVPLSVPETAPLSVRHEKESAHLAQPNIGPGPAASFEPQTQMNHPTVQTIQPSALTFYLAQDIPPGSVHLGPSESAIPLPMDSRVKDDYERVLADGAQLIREFVRASEPNANVAANERWNLVPRIQGILEKLSNVSTHPDLNIAEHISESESDLQKEAAWAEYSSAKFLFLGYLVQLASDRDLHLVIMVQGGKTLQILERYLLGKGLAYTRPRQEMGTGTNVEVSMVKGSLSFGIQSTQSEGVIEIYKRPSAIISLDRSFNAKSPSVEHMRTTYARDGSLLPVVRLLVSNTSEHIERCFHDVSGLQHLRLVIQYSVRLRDTVGDLQDNALGVSEDAEEVLSCLQSDNFHANWPLPAIEPLQIFSPEELDSAVNKNQSEANTESEPTSTQKRGYVDDTETPVFKRQRVDPSQDISQLTAKSTKFPSQTLGSGLQALESNLVQMKTAHAAELERLRKIQAETHSRLQEREKAMEALQHRYEFRTRELHKVRQERHQSDQAKISAEQKLERQKEELIKVKDERTELRHELEKSRESLKAGGGSMAELEKAQEEIRRLMKEKAGLERKADYEKNQAEYTREQYQNASKVAAQSGNENRQLRDENEKLKRKVEGDATRLREINKKNDESRHLSRVEELETILSSREDLLRRKEDDLREIRKNRPSTRSTSTPRSPKWAATSRPGSPGINNNTGNGNNGLSYGKGSALRFSSEMSL</sequence>
<dbReference type="Pfam" id="PF11496">
    <property type="entry name" value="HDA2-3"/>
    <property type="match status" value="1"/>
</dbReference>
<feature type="compositionally biased region" description="Polar residues" evidence="1">
    <location>
        <begin position="420"/>
        <end position="438"/>
    </location>
</feature>
<dbReference type="InterPro" id="IPR038609">
    <property type="entry name" value="HDA1_su2/3_sf"/>
</dbReference>
<feature type="compositionally biased region" description="Basic and acidic residues" evidence="1">
    <location>
        <begin position="1"/>
        <end position="17"/>
    </location>
</feature>
<dbReference type="AlphaFoldDB" id="A0A017SPG4"/>
<feature type="compositionally biased region" description="Basic and acidic residues" evidence="1">
    <location>
        <begin position="642"/>
        <end position="655"/>
    </location>
</feature>
<evidence type="ECO:0000313" key="2">
    <source>
        <dbReference type="EMBL" id="EYE98509.1"/>
    </source>
</evidence>
<name>A0A017SPG4_ASPRC</name>
<dbReference type="EMBL" id="KK088413">
    <property type="protein sequence ID" value="EYE98509.1"/>
    <property type="molecule type" value="Genomic_DNA"/>
</dbReference>
<gene>
    <name evidence="2" type="ORF">EURHEDRAFT_374589</name>
</gene>
<feature type="region of interest" description="Disordered" evidence="1">
    <location>
        <begin position="626"/>
        <end position="655"/>
    </location>
</feature>
<feature type="compositionally biased region" description="Low complexity" evidence="1">
    <location>
        <begin position="730"/>
        <end position="741"/>
    </location>
</feature>
<dbReference type="InterPro" id="IPR021006">
    <property type="entry name" value="Hda2/3"/>
</dbReference>
<dbReference type="Gene3D" id="3.40.50.12360">
    <property type="match status" value="1"/>
</dbReference>